<organism evidence="4 5">
    <name type="scientific">Pseudomonas helmanticensis</name>
    <dbReference type="NCBI Taxonomy" id="1471381"/>
    <lineage>
        <taxon>Bacteria</taxon>
        <taxon>Pseudomonadati</taxon>
        <taxon>Pseudomonadota</taxon>
        <taxon>Gammaproteobacteria</taxon>
        <taxon>Pseudomonadales</taxon>
        <taxon>Pseudomonadaceae</taxon>
        <taxon>Pseudomonas</taxon>
    </lineage>
</organism>
<feature type="domain" description="Carbamoyltransferase" evidence="2">
    <location>
        <begin position="101"/>
        <end position="306"/>
    </location>
</feature>
<dbReference type="Gene3D" id="3.90.870.20">
    <property type="entry name" value="Carbamoyltransferase, C-terminal domain"/>
    <property type="match status" value="1"/>
</dbReference>
<dbReference type="RefSeq" id="WP_134177437.1">
    <property type="nucleotide sequence ID" value="NZ_SOCQ01000016.1"/>
</dbReference>
<keyword evidence="4" id="KW-0808">Transferase</keyword>
<dbReference type="InterPro" id="IPR051338">
    <property type="entry name" value="NodU/CmcH_Carbamoyltrnsfr"/>
</dbReference>
<dbReference type="PANTHER" id="PTHR34847">
    <property type="entry name" value="NODULATION PROTEIN U"/>
    <property type="match status" value="1"/>
</dbReference>
<sequence length="525" mass="58441">MEILGFNIGHDGHICSIKDGKLIYSYENEKDNGARYSSTSLTAAVTHSLQGFMNSDCIAVSGWAEGPHPTGYPIDGGYLGLNVAEKKLSTPGKNFTWVECSHEVSHIVSSYAMSKWADTDSCYVLLWEGYIGNFYFIDSNLNITLLAKILESPGLRYAFAYGLADPSFNLRPGYARLGDAGKMMALTGYGRKKKPTTAQQYALDYILSCESAITTLDKKDLLSSPLYNIGVESTEFCDFAKMLSDRLFEIFLDKVTHHVTTMHPLVISGGCGLNCEWNTNWRNSGLFSDVFIPPCTNDTGVGIGASAIAQKKITGKVAVDWSVYSGQNFVFDTEITKFSMSKLDFREICRLLLNGEVICWVQGRCEIGPRALGNRSMLAAPFDKETAEKINRIKQREKFRPVAPVCLQEDASLHFEGCIESKFMLEFFRVINPDLQAVTHIDGTARVQTVSHQDNVTLYQLLCEFKKQTGVGVLCNTSLNEKGKGFINRLSDLEEFCANKSINRFVVNDVMYTARSEEFQDCEST</sequence>
<evidence type="ECO:0000313" key="4">
    <source>
        <dbReference type="EMBL" id="TDV41635.1"/>
    </source>
</evidence>
<protein>
    <submittedName>
        <fullName evidence="4">Hydroxymethyl cephem carbamoyltransferase</fullName>
    </submittedName>
</protein>
<dbReference type="AlphaFoldDB" id="A0A4R7V1C2"/>
<proteinExistence type="inferred from homology"/>
<evidence type="ECO:0000313" key="5">
    <source>
        <dbReference type="Proteomes" id="UP000295804"/>
    </source>
</evidence>
<evidence type="ECO:0000256" key="1">
    <source>
        <dbReference type="ARBA" id="ARBA00006129"/>
    </source>
</evidence>
<dbReference type="PANTHER" id="PTHR34847:SF1">
    <property type="entry name" value="NODULATION PROTEIN U"/>
    <property type="match status" value="1"/>
</dbReference>
<gene>
    <name evidence="4" type="ORF">EDF87_11686</name>
</gene>
<accession>A0A4R7V1C2</accession>
<dbReference type="InterPro" id="IPR031730">
    <property type="entry name" value="Carbam_trans_C"/>
</dbReference>
<dbReference type="Pfam" id="PF02543">
    <property type="entry name" value="Carbam_trans_N"/>
    <property type="match status" value="1"/>
</dbReference>
<dbReference type="InterPro" id="IPR038152">
    <property type="entry name" value="Carbam_trans_C_sf"/>
</dbReference>
<comment type="similarity">
    <text evidence="1">Belongs to the NodU/CmcH family.</text>
</comment>
<dbReference type="Proteomes" id="UP000295804">
    <property type="component" value="Unassembled WGS sequence"/>
</dbReference>
<name>A0A4R7V1C2_9PSED</name>
<evidence type="ECO:0000259" key="3">
    <source>
        <dbReference type="Pfam" id="PF16861"/>
    </source>
</evidence>
<reference evidence="4 5" key="1">
    <citation type="submission" date="2019-03" db="EMBL/GenBank/DDBJ databases">
        <title>Genomic analyses of the natural microbiome of Caenorhabditis elegans.</title>
        <authorList>
            <person name="Samuel B."/>
        </authorList>
    </citation>
    <scope>NUCLEOTIDE SEQUENCE [LARGE SCALE GENOMIC DNA]</scope>
    <source>
        <strain evidence="4 5">BIGb0525</strain>
    </source>
</reference>
<dbReference type="EMBL" id="SOCQ01000016">
    <property type="protein sequence ID" value="TDV41635.1"/>
    <property type="molecule type" value="Genomic_DNA"/>
</dbReference>
<comment type="caution">
    <text evidence="4">The sequence shown here is derived from an EMBL/GenBank/DDBJ whole genome shotgun (WGS) entry which is preliminary data.</text>
</comment>
<feature type="domain" description="Carbamoyltransferase C-terminal" evidence="3">
    <location>
        <begin position="350"/>
        <end position="512"/>
    </location>
</feature>
<dbReference type="GO" id="GO:0016740">
    <property type="term" value="F:transferase activity"/>
    <property type="evidence" value="ECO:0007669"/>
    <property type="project" value="UniProtKB-KW"/>
</dbReference>
<evidence type="ECO:0000259" key="2">
    <source>
        <dbReference type="Pfam" id="PF02543"/>
    </source>
</evidence>
<dbReference type="InterPro" id="IPR003696">
    <property type="entry name" value="Carbtransf_dom"/>
</dbReference>
<dbReference type="Gene3D" id="3.30.420.40">
    <property type="match status" value="1"/>
</dbReference>
<dbReference type="Pfam" id="PF16861">
    <property type="entry name" value="Carbam_trans_C"/>
    <property type="match status" value="1"/>
</dbReference>